<feature type="domain" description="AMP-binding enzyme C-terminal" evidence="2">
    <location>
        <begin position="450"/>
        <end position="524"/>
    </location>
</feature>
<dbReference type="Pfam" id="PF00501">
    <property type="entry name" value="AMP-binding"/>
    <property type="match status" value="1"/>
</dbReference>
<evidence type="ECO:0000313" key="3">
    <source>
        <dbReference type="EMBL" id="VVD28758.1"/>
    </source>
</evidence>
<dbReference type="AlphaFoldDB" id="A0A5Q4Z244"/>
<evidence type="ECO:0000259" key="2">
    <source>
        <dbReference type="Pfam" id="PF13193"/>
    </source>
</evidence>
<keyword evidence="4" id="KW-1185">Reference proteome</keyword>
<dbReference type="GO" id="GO:0043041">
    <property type="term" value="P:amino acid activation for nonribosomal peptide biosynthetic process"/>
    <property type="evidence" value="ECO:0007669"/>
    <property type="project" value="TreeGrafter"/>
</dbReference>
<reference evidence="3 4" key="1">
    <citation type="submission" date="2019-08" db="EMBL/GenBank/DDBJ databases">
        <authorList>
            <person name="Herpell B J."/>
        </authorList>
    </citation>
    <scope>NUCLEOTIDE SEQUENCE [LARGE SCALE GENOMIC DNA]</scope>
    <source>
        <strain evidence="4">Msb3</strain>
    </source>
</reference>
<protein>
    <submittedName>
        <fullName evidence="3">Amino acid adenylation enzyme/thioester reductase family protein</fullName>
    </submittedName>
</protein>
<feature type="domain" description="AMP-dependent synthetase/ligase" evidence="1">
    <location>
        <begin position="6"/>
        <end position="391"/>
    </location>
</feature>
<name>A0A5Q4Z244_9BURK</name>
<evidence type="ECO:0000313" key="4">
    <source>
        <dbReference type="Proteomes" id="UP000325811"/>
    </source>
</evidence>
<dbReference type="GO" id="GO:0031177">
    <property type="term" value="F:phosphopantetheine binding"/>
    <property type="evidence" value="ECO:0007669"/>
    <property type="project" value="TreeGrafter"/>
</dbReference>
<organism evidence="3 4">
    <name type="scientific">Paraburkholderia dioscoreae</name>
    <dbReference type="NCBI Taxonomy" id="2604047"/>
    <lineage>
        <taxon>Bacteria</taxon>
        <taxon>Pseudomonadati</taxon>
        <taxon>Pseudomonadota</taxon>
        <taxon>Betaproteobacteria</taxon>
        <taxon>Burkholderiales</taxon>
        <taxon>Burkholderiaceae</taxon>
        <taxon>Paraburkholderia</taxon>
    </lineage>
</organism>
<dbReference type="NCBIfam" id="TIGR01733">
    <property type="entry name" value="AA-adenyl-dom"/>
    <property type="match status" value="1"/>
</dbReference>
<dbReference type="Pfam" id="PF13193">
    <property type="entry name" value="AMP-binding_C"/>
    <property type="match status" value="1"/>
</dbReference>
<dbReference type="RefSeq" id="WP_007181765.1">
    <property type="nucleotide sequence ID" value="NZ_LR699553.1"/>
</dbReference>
<dbReference type="KEGG" id="pdio:PDMSB3_2302"/>
<dbReference type="InterPro" id="IPR042099">
    <property type="entry name" value="ANL_N_sf"/>
</dbReference>
<dbReference type="Gene3D" id="3.40.50.12780">
    <property type="entry name" value="N-terminal domain of ligase-like"/>
    <property type="match status" value="1"/>
</dbReference>
<sequence>MLDSFFFDTAAREPDLPALWVDERSYCYDELASRAHRIAADVSAALPPGRARRCLLFAHRSVDAYAGLLGILKAGCAYVPLNPNVPAARIAAIIGQSGAPVMLVDRRCAALLAEVVPLLDESPRIFLLYDEGGEAGQVSQDSDEMHLARTALADGDLTRPPHDPLVTEAAMPRASCDEAYILFTSGSTGAPKGVPLSHENACAYVAGQLHLIDRLPGARYIQLCELSFDPSVHDMFVCWAHGACLYVPKTVEPIYNAAFIKEHAITHWSSVPSVAAFMQQFRKLQPDEFPSLRVTLFGGEPLPRLLVQAWLRAAPNSRVLNMYGPTETTVACTAFEVTTEFLADSRHAVMPLGRALPGMELLIVDAALEPVAPGVGGELLVGGPQVASGYLSADEPGNRRFISRRYPGHSASRWYRSADAAREVAGEGIVFQGRMDTQIKIRGNRIELEEVEHVVRSCSQAALCAVIAWPVDEAGRAGGLIAFVTHVQAGATQILQACRQRLPAYAVPQRVVMLDTLPLNVNGKVDRRALAGQCMTGDVLT</sequence>
<dbReference type="InterPro" id="IPR020845">
    <property type="entry name" value="AMP-binding_CS"/>
</dbReference>
<dbReference type="InterPro" id="IPR045851">
    <property type="entry name" value="AMP-bd_C_sf"/>
</dbReference>
<proteinExistence type="predicted"/>
<dbReference type="InterPro" id="IPR000873">
    <property type="entry name" value="AMP-dep_synth/lig_dom"/>
</dbReference>
<dbReference type="PROSITE" id="PS00455">
    <property type="entry name" value="AMP_BINDING"/>
    <property type="match status" value="1"/>
</dbReference>
<dbReference type="InterPro" id="IPR010071">
    <property type="entry name" value="AA_adenyl_dom"/>
</dbReference>
<dbReference type="PANTHER" id="PTHR45527:SF1">
    <property type="entry name" value="FATTY ACID SYNTHASE"/>
    <property type="match status" value="1"/>
</dbReference>
<dbReference type="EMBL" id="LR699553">
    <property type="protein sequence ID" value="VVD28758.1"/>
    <property type="molecule type" value="Genomic_DNA"/>
</dbReference>
<dbReference type="GO" id="GO:0005737">
    <property type="term" value="C:cytoplasm"/>
    <property type="evidence" value="ECO:0007669"/>
    <property type="project" value="TreeGrafter"/>
</dbReference>
<dbReference type="GO" id="GO:0044550">
    <property type="term" value="P:secondary metabolite biosynthetic process"/>
    <property type="evidence" value="ECO:0007669"/>
    <property type="project" value="TreeGrafter"/>
</dbReference>
<dbReference type="InterPro" id="IPR025110">
    <property type="entry name" value="AMP-bd_C"/>
</dbReference>
<dbReference type="Proteomes" id="UP000325811">
    <property type="component" value="Chromosome I"/>
</dbReference>
<gene>
    <name evidence="3" type="ORF">PDMSB3_2302</name>
</gene>
<dbReference type="SUPFAM" id="SSF56801">
    <property type="entry name" value="Acetyl-CoA synthetase-like"/>
    <property type="match status" value="1"/>
</dbReference>
<dbReference type="Gene3D" id="3.30.300.30">
    <property type="match status" value="1"/>
</dbReference>
<accession>A0A5Q4Z244</accession>
<dbReference type="PANTHER" id="PTHR45527">
    <property type="entry name" value="NONRIBOSOMAL PEPTIDE SYNTHETASE"/>
    <property type="match status" value="1"/>
</dbReference>
<evidence type="ECO:0000259" key="1">
    <source>
        <dbReference type="Pfam" id="PF00501"/>
    </source>
</evidence>